<feature type="region of interest" description="Disordered" evidence="1">
    <location>
        <begin position="301"/>
        <end position="348"/>
    </location>
</feature>
<dbReference type="EMBL" id="ACDE02000019">
    <property type="protein sequence ID" value="EEO40604.1"/>
    <property type="molecule type" value="Genomic_DNA"/>
</dbReference>
<proteinExistence type="predicted"/>
<gene>
    <name evidence="2" type="ORF">FSCG_01317</name>
</gene>
<sequence length="348" mass="39962">MENQKYKYNHQFIKHGEVFQDKNNNIFRFNKNAEGKLAGGQIELSETGELISTRYIDNEGNVQTALYKNGEIFSKFQEKYIDGKFIKHGSYEQYENGIVTKIGQYNNGHVNGDWLMLNEKKDKIIHKKFENGVDITSKAKENLIKNLYGTAEDIVDAFSENDPARATKKLLKNMILLAKKIKRQQVPQIKINFQEVPELEVGKVERGYATFYPDGSPKIVAEMAAKDNDGNIIYNGNYIEHYDSGKIKIKAKYNEKGKLNGEYKEFFEDGTLKKEGAFIDGEKTGSHKEYDNKGNLISNEKYTIKENKKENIMKEQHRDNGNNKPQPQKKVNIPKKKKSNVLEGGRGR</sequence>
<accession>A0A0M1VVC3</accession>
<reference evidence="2 3" key="1">
    <citation type="submission" date="2011-10" db="EMBL/GenBank/DDBJ databases">
        <title>The Genome Sequence of Fusobacterium sp. 4_1_13.</title>
        <authorList>
            <consortium name="The Broad Institute Genome Sequencing Platform"/>
            <person name="Earl A."/>
            <person name="Ward D."/>
            <person name="Feldgarden M."/>
            <person name="Gevers D."/>
            <person name="Strauss J."/>
            <person name="Ambrose C."/>
            <person name="Allen-Vercoe E."/>
            <person name="Young S.K."/>
            <person name="Zeng Q."/>
            <person name="Gargeya S."/>
            <person name="Fitzgerald M."/>
            <person name="Haas B."/>
            <person name="Abouelleil A."/>
            <person name="Alvarado L."/>
            <person name="Arachchi H.M."/>
            <person name="Berlin A."/>
            <person name="Brown A."/>
            <person name="Chapman S.B."/>
            <person name="Chen Z."/>
            <person name="Dunbar C."/>
            <person name="Freedman E."/>
            <person name="Gearin G."/>
            <person name="Goldberg J."/>
            <person name="Griggs A."/>
            <person name="Gujja S."/>
            <person name="Heiman D."/>
            <person name="Howarth C."/>
            <person name="Larson L."/>
            <person name="Lui A."/>
            <person name="MacDonald P.J."/>
            <person name="Montmayeur A."/>
            <person name="Murphy C."/>
            <person name="Neiman D."/>
            <person name="Pearson M."/>
            <person name="Priest M."/>
            <person name="Roberts A."/>
            <person name="Saif S."/>
            <person name="Shea T."/>
            <person name="Shenoy N."/>
            <person name="Sisk P."/>
            <person name="Stolte C."/>
            <person name="Sykes S."/>
            <person name="Wortman J."/>
            <person name="Nusbaum C."/>
            <person name="Birren B."/>
        </authorList>
    </citation>
    <scope>NUCLEOTIDE SEQUENCE [LARGE SCALE GENOMIC DNA]</scope>
    <source>
        <strain evidence="2 3">4_1_13</strain>
    </source>
</reference>
<dbReference type="AlphaFoldDB" id="A0A0M1VVC3"/>
<evidence type="ECO:0000313" key="3">
    <source>
        <dbReference type="Proteomes" id="UP000004925"/>
    </source>
</evidence>
<comment type="caution">
    <text evidence="2">The sequence shown here is derived from an EMBL/GenBank/DDBJ whole genome shotgun (WGS) entry which is preliminary data.</text>
</comment>
<protein>
    <recommendedName>
        <fullName evidence="4">Phosphatidylinositol-4-phosphate 5-kinase</fullName>
    </recommendedName>
</protein>
<evidence type="ECO:0008006" key="4">
    <source>
        <dbReference type="Google" id="ProtNLM"/>
    </source>
</evidence>
<dbReference type="HOGENOM" id="CLU_059350_0_0_0"/>
<dbReference type="Proteomes" id="UP000004925">
    <property type="component" value="Unassembled WGS sequence"/>
</dbReference>
<dbReference type="SUPFAM" id="SSF82185">
    <property type="entry name" value="Histone H3 K4-specific methyltransferase SET7/9 N-terminal domain"/>
    <property type="match status" value="1"/>
</dbReference>
<feature type="compositionally biased region" description="Basic and acidic residues" evidence="1">
    <location>
        <begin position="302"/>
        <end position="321"/>
    </location>
</feature>
<dbReference type="RefSeq" id="WP_005909742.1">
    <property type="nucleotide sequence ID" value="NZ_KQ235737.1"/>
</dbReference>
<evidence type="ECO:0000313" key="2">
    <source>
        <dbReference type="EMBL" id="EEO40604.1"/>
    </source>
</evidence>
<organism evidence="2 3">
    <name type="scientific">Fusobacterium vincentii 4_1_13</name>
    <dbReference type="NCBI Taxonomy" id="469606"/>
    <lineage>
        <taxon>Bacteria</taxon>
        <taxon>Fusobacteriati</taxon>
        <taxon>Fusobacteriota</taxon>
        <taxon>Fusobacteriia</taxon>
        <taxon>Fusobacteriales</taxon>
        <taxon>Fusobacteriaceae</taxon>
        <taxon>Fusobacterium</taxon>
    </lineage>
</organism>
<dbReference type="Gene3D" id="3.90.930.1">
    <property type="match status" value="1"/>
</dbReference>
<feature type="compositionally biased region" description="Low complexity" evidence="1">
    <location>
        <begin position="322"/>
        <end position="331"/>
    </location>
</feature>
<name>A0A0M1VVC3_FUSVC</name>
<evidence type="ECO:0000256" key="1">
    <source>
        <dbReference type="SAM" id="MobiDB-lite"/>
    </source>
</evidence>